<evidence type="ECO:0000256" key="2">
    <source>
        <dbReference type="ARBA" id="ARBA00022771"/>
    </source>
</evidence>
<keyword evidence="1" id="KW-0479">Metal-binding</keyword>
<protein>
    <submittedName>
        <fullName evidence="5">DUF2007 domain-containing protein</fullName>
    </submittedName>
</protein>
<feature type="domain" description="RanBP2-type" evidence="4">
    <location>
        <begin position="77"/>
        <end position="106"/>
    </location>
</feature>
<dbReference type="InterPro" id="IPR018551">
    <property type="entry name" value="DUF2007"/>
</dbReference>
<dbReference type="Proteomes" id="UP001595478">
    <property type="component" value="Unassembled WGS sequence"/>
</dbReference>
<comment type="caution">
    <text evidence="5">The sequence shown here is derived from an EMBL/GenBank/DDBJ whole genome shotgun (WGS) entry which is preliminary data.</text>
</comment>
<sequence length="111" mass="13103">MKRFYQDYNRFRVYQVQNVLEEAGIPCIIKNELLSGAGGEIPLHEAMPEVWILDEEWLPKAEKVLEKFEQELGLTRKKGEWVCKHCLEQNDAEFGVCWNCSESQQYEEFQS</sequence>
<evidence type="ECO:0000313" key="6">
    <source>
        <dbReference type="Proteomes" id="UP001595478"/>
    </source>
</evidence>
<keyword evidence="3" id="KW-0862">Zinc</keyword>
<evidence type="ECO:0000256" key="3">
    <source>
        <dbReference type="ARBA" id="ARBA00022833"/>
    </source>
</evidence>
<name>A0ABV7FQ70_9ALTE</name>
<dbReference type="RefSeq" id="WP_376919135.1">
    <property type="nucleotide sequence ID" value="NZ_JBHRSW010000006.1"/>
</dbReference>
<dbReference type="InterPro" id="IPR001876">
    <property type="entry name" value="Znf_RanBP2"/>
</dbReference>
<dbReference type="Pfam" id="PF09413">
    <property type="entry name" value="DUF2007"/>
    <property type="match status" value="1"/>
</dbReference>
<dbReference type="PROSITE" id="PS01358">
    <property type="entry name" value="ZF_RANBP2_1"/>
    <property type="match status" value="1"/>
</dbReference>
<evidence type="ECO:0000313" key="5">
    <source>
        <dbReference type="EMBL" id="MFC3120997.1"/>
    </source>
</evidence>
<keyword evidence="2" id="KW-0863">Zinc-finger</keyword>
<organism evidence="5 6">
    <name type="scientific">Agaribacter flavus</name>
    <dbReference type="NCBI Taxonomy" id="1902781"/>
    <lineage>
        <taxon>Bacteria</taxon>
        <taxon>Pseudomonadati</taxon>
        <taxon>Pseudomonadota</taxon>
        <taxon>Gammaproteobacteria</taxon>
        <taxon>Alteromonadales</taxon>
        <taxon>Alteromonadaceae</taxon>
        <taxon>Agaribacter</taxon>
    </lineage>
</organism>
<proteinExistence type="predicted"/>
<evidence type="ECO:0000256" key="1">
    <source>
        <dbReference type="ARBA" id="ARBA00022723"/>
    </source>
</evidence>
<keyword evidence="6" id="KW-1185">Reference proteome</keyword>
<reference evidence="6" key="1">
    <citation type="journal article" date="2019" name="Int. J. Syst. Evol. Microbiol.">
        <title>The Global Catalogue of Microorganisms (GCM) 10K type strain sequencing project: providing services to taxonomists for standard genome sequencing and annotation.</title>
        <authorList>
            <consortium name="The Broad Institute Genomics Platform"/>
            <consortium name="The Broad Institute Genome Sequencing Center for Infectious Disease"/>
            <person name="Wu L."/>
            <person name="Ma J."/>
        </authorList>
    </citation>
    <scope>NUCLEOTIDE SEQUENCE [LARGE SCALE GENOMIC DNA]</scope>
    <source>
        <strain evidence="6">KCTC 52473</strain>
    </source>
</reference>
<evidence type="ECO:0000259" key="4">
    <source>
        <dbReference type="PROSITE" id="PS50199"/>
    </source>
</evidence>
<gene>
    <name evidence="5" type="ORF">ACFOHL_05160</name>
</gene>
<dbReference type="PROSITE" id="PS50199">
    <property type="entry name" value="ZF_RANBP2_2"/>
    <property type="match status" value="1"/>
</dbReference>
<accession>A0ABV7FQ70</accession>
<dbReference type="EMBL" id="JBHRSW010000006">
    <property type="protein sequence ID" value="MFC3120997.1"/>
    <property type="molecule type" value="Genomic_DNA"/>
</dbReference>